<sequence length="102" mass="12692">MEVNKPLLRPYYIKSLFEEVLHEMKNSTVFSKLAIKDGYWHVKLDKESGLMTKFQTPFGRYRLRLPFRIKMAREVFQMRKKEAFEYSRSYKYFRRYCNSWKR</sequence>
<dbReference type="GO" id="GO:0071897">
    <property type="term" value="P:DNA biosynthetic process"/>
    <property type="evidence" value="ECO:0007669"/>
    <property type="project" value="UniProtKB-ARBA"/>
</dbReference>
<dbReference type="EMBL" id="BMAW01057459">
    <property type="protein sequence ID" value="GFT11238.1"/>
    <property type="molecule type" value="Genomic_DNA"/>
</dbReference>
<dbReference type="Proteomes" id="UP000887013">
    <property type="component" value="Unassembled WGS sequence"/>
</dbReference>
<proteinExistence type="predicted"/>
<accession>A0A8X6NEX6</accession>
<dbReference type="Gene3D" id="3.10.10.10">
    <property type="entry name" value="HIV Type 1 Reverse Transcriptase, subunit A, domain 1"/>
    <property type="match status" value="1"/>
</dbReference>
<evidence type="ECO:0000313" key="2">
    <source>
        <dbReference type="Proteomes" id="UP000887013"/>
    </source>
</evidence>
<evidence type="ECO:0000313" key="1">
    <source>
        <dbReference type="EMBL" id="GFT11238.1"/>
    </source>
</evidence>
<organism evidence="1 2">
    <name type="scientific">Nephila pilipes</name>
    <name type="common">Giant wood spider</name>
    <name type="synonym">Nephila maculata</name>
    <dbReference type="NCBI Taxonomy" id="299642"/>
    <lineage>
        <taxon>Eukaryota</taxon>
        <taxon>Metazoa</taxon>
        <taxon>Ecdysozoa</taxon>
        <taxon>Arthropoda</taxon>
        <taxon>Chelicerata</taxon>
        <taxon>Arachnida</taxon>
        <taxon>Araneae</taxon>
        <taxon>Araneomorphae</taxon>
        <taxon>Entelegynae</taxon>
        <taxon>Araneoidea</taxon>
        <taxon>Nephilidae</taxon>
        <taxon>Nephila</taxon>
    </lineage>
</organism>
<name>A0A8X6NEX6_NEPPI</name>
<comment type="caution">
    <text evidence="1">The sequence shown here is derived from an EMBL/GenBank/DDBJ whole genome shotgun (WGS) entry which is preliminary data.</text>
</comment>
<dbReference type="OrthoDB" id="6512428at2759"/>
<evidence type="ECO:0008006" key="3">
    <source>
        <dbReference type="Google" id="ProtNLM"/>
    </source>
</evidence>
<dbReference type="Gene3D" id="3.30.70.270">
    <property type="match status" value="1"/>
</dbReference>
<dbReference type="InterPro" id="IPR043502">
    <property type="entry name" value="DNA/RNA_pol_sf"/>
</dbReference>
<dbReference type="SUPFAM" id="SSF56672">
    <property type="entry name" value="DNA/RNA polymerases"/>
    <property type="match status" value="1"/>
</dbReference>
<gene>
    <name evidence="1" type="ORF">NPIL_531211</name>
</gene>
<keyword evidence="2" id="KW-1185">Reference proteome</keyword>
<protein>
    <recommendedName>
        <fullName evidence="3">Reverse transcriptase</fullName>
    </recommendedName>
</protein>
<dbReference type="InterPro" id="IPR043128">
    <property type="entry name" value="Rev_trsase/Diguanyl_cyclase"/>
</dbReference>
<reference evidence="1" key="1">
    <citation type="submission" date="2020-08" db="EMBL/GenBank/DDBJ databases">
        <title>Multicomponent nature underlies the extraordinary mechanical properties of spider dragline silk.</title>
        <authorList>
            <person name="Kono N."/>
            <person name="Nakamura H."/>
            <person name="Mori M."/>
            <person name="Yoshida Y."/>
            <person name="Ohtoshi R."/>
            <person name="Malay A.D."/>
            <person name="Moran D.A.P."/>
            <person name="Tomita M."/>
            <person name="Numata K."/>
            <person name="Arakawa K."/>
        </authorList>
    </citation>
    <scope>NUCLEOTIDE SEQUENCE</scope>
</reference>
<dbReference type="AlphaFoldDB" id="A0A8X6NEX6"/>